<name>A0A0H5QR39_9EUKA</name>
<evidence type="ECO:0000313" key="1">
    <source>
        <dbReference type="EMBL" id="CRZ03941.1"/>
    </source>
</evidence>
<organism evidence="1">
    <name type="scientific">Spongospora subterranea</name>
    <dbReference type="NCBI Taxonomy" id="70186"/>
    <lineage>
        <taxon>Eukaryota</taxon>
        <taxon>Sar</taxon>
        <taxon>Rhizaria</taxon>
        <taxon>Endomyxa</taxon>
        <taxon>Phytomyxea</taxon>
        <taxon>Plasmodiophorida</taxon>
        <taxon>Plasmodiophoridae</taxon>
        <taxon>Spongospora</taxon>
    </lineage>
</organism>
<feature type="non-terminal residue" evidence="1">
    <location>
        <position position="1"/>
    </location>
</feature>
<proteinExistence type="predicted"/>
<protein>
    <submittedName>
        <fullName evidence="1">Uncharacterized protein</fullName>
    </submittedName>
</protein>
<dbReference type="EMBL" id="HACM01003499">
    <property type="protein sequence ID" value="CRZ03941.1"/>
    <property type="molecule type" value="Transcribed_RNA"/>
</dbReference>
<dbReference type="AlphaFoldDB" id="A0A0H5QR39"/>
<reference evidence="1" key="1">
    <citation type="submission" date="2015-04" db="EMBL/GenBank/DDBJ databases">
        <title>The genome sequence of the plant pathogenic Rhizarian Plasmodiophora brassicae reveals insights in its biotrophic life cycle and the origin of chitin synthesis.</title>
        <authorList>
            <person name="Schwelm A."/>
            <person name="Fogelqvist J."/>
            <person name="Knaust A."/>
            <person name="Julke S."/>
            <person name="Lilja T."/>
            <person name="Dhandapani V."/>
            <person name="Bonilla-Rosso G."/>
            <person name="Karlsson M."/>
            <person name="Shevchenko A."/>
            <person name="Choi S.R."/>
            <person name="Kim H.G."/>
            <person name="Park J.Y."/>
            <person name="Lim Y.P."/>
            <person name="Ludwig-Muller J."/>
            <person name="Dixelius C."/>
        </authorList>
    </citation>
    <scope>NUCLEOTIDE SEQUENCE</scope>
    <source>
        <tissue evidence="1">Potato root galls</tissue>
    </source>
</reference>
<accession>A0A0H5QR39</accession>
<sequence length="125" mass="13966">SIFGFSGKKLQGLQNRLSVSHEHDEVAPVMGVGVDRRGRFKAVVPNRCDPELLEKARQSISIWLFKRDNLHTTTAAPGQVPFICKPKGMSNRFGTNFLQEHDAENHEQRMQALNFGVPITATPLV</sequence>